<dbReference type="SUPFAM" id="SSF46785">
    <property type="entry name" value="Winged helix' DNA-binding domain"/>
    <property type="match status" value="1"/>
</dbReference>
<dbReference type="PROSITE" id="PS50931">
    <property type="entry name" value="HTH_LYSR"/>
    <property type="match status" value="1"/>
</dbReference>
<dbReference type="Gene3D" id="1.10.10.10">
    <property type="entry name" value="Winged helix-like DNA-binding domain superfamily/Winged helix DNA-binding domain"/>
    <property type="match status" value="1"/>
</dbReference>
<feature type="domain" description="HTH lysR-type" evidence="6">
    <location>
        <begin position="6"/>
        <end position="63"/>
    </location>
</feature>
<dbReference type="InterPro" id="IPR036388">
    <property type="entry name" value="WH-like_DNA-bd_sf"/>
</dbReference>
<organism evidence="7 8">
    <name type="scientific">Marinibaculum pumilum</name>
    <dbReference type="NCBI Taxonomy" id="1766165"/>
    <lineage>
        <taxon>Bacteria</taxon>
        <taxon>Pseudomonadati</taxon>
        <taxon>Pseudomonadota</taxon>
        <taxon>Alphaproteobacteria</taxon>
        <taxon>Rhodospirillales</taxon>
        <taxon>Rhodospirillaceae</taxon>
        <taxon>Marinibaculum</taxon>
    </lineage>
</organism>
<evidence type="ECO:0000313" key="7">
    <source>
        <dbReference type="EMBL" id="MFC3229234.1"/>
    </source>
</evidence>
<evidence type="ECO:0000256" key="2">
    <source>
        <dbReference type="ARBA" id="ARBA00023015"/>
    </source>
</evidence>
<evidence type="ECO:0000256" key="4">
    <source>
        <dbReference type="ARBA" id="ARBA00023163"/>
    </source>
</evidence>
<keyword evidence="3" id="KW-0238">DNA-binding</keyword>
<reference evidence="8" key="1">
    <citation type="journal article" date="2019" name="Int. J. Syst. Evol. Microbiol.">
        <title>The Global Catalogue of Microorganisms (GCM) 10K type strain sequencing project: providing services to taxonomists for standard genome sequencing and annotation.</title>
        <authorList>
            <consortium name="The Broad Institute Genomics Platform"/>
            <consortium name="The Broad Institute Genome Sequencing Center for Infectious Disease"/>
            <person name="Wu L."/>
            <person name="Ma J."/>
        </authorList>
    </citation>
    <scope>NUCLEOTIDE SEQUENCE [LARGE SCALE GENOMIC DNA]</scope>
    <source>
        <strain evidence="8">KCTC 42964</strain>
    </source>
</reference>
<keyword evidence="4" id="KW-0804">Transcription</keyword>
<dbReference type="InterPro" id="IPR036390">
    <property type="entry name" value="WH_DNA-bd_sf"/>
</dbReference>
<sequence>MPSYSLDIRSLRSFVTVAETGSITETARRQGRTQPAITLQIKRLEEMTGMALFAPESRRPQLTDAGELVRGYAVSMLRLHDELLSRLSTPDIEGHVVLGTPDLYSAYLLPAILARFRKTFPRIQVELRCSLSTPLVGMVQRGEVDIALVTRMRGFTGGRVVRQEQLIWLMGEGQDTHLENPVPLALLPPGNVYRDHAIEALERTGRKWRIACISESLGGLQAAVFSGMAITVLGQSAQVPGMKQIGMQDYFPPLPKVELLLYQAPGASSPAAAALHNYLETYLGQPHTMPGLERRTAPDTGSAAAQQAEGVTAP</sequence>
<keyword evidence="8" id="KW-1185">Reference proteome</keyword>
<feature type="region of interest" description="Disordered" evidence="5">
    <location>
        <begin position="287"/>
        <end position="314"/>
    </location>
</feature>
<keyword evidence="2" id="KW-0805">Transcription regulation</keyword>
<evidence type="ECO:0000256" key="3">
    <source>
        <dbReference type="ARBA" id="ARBA00023125"/>
    </source>
</evidence>
<gene>
    <name evidence="7" type="ORF">ACFOGJ_18450</name>
</gene>
<dbReference type="PANTHER" id="PTHR30579">
    <property type="entry name" value="TRANSCRIPTIONAL REGULATOR"/>
    <property type="match status" value="1"/>
</dbReference>
<proteinExistence type="inferred from homology"/>
<dbReference type="EMBL" id="JBHRTR010000031">
    <property type="protein sequence ID" value="MFC3229234.1"/>
    <property type="molecule type" value="Genomic_DNA"/>
</dbReference>
<evidence type="ECO:0000256" key="5">
    <source>
        <dbReference type="SAM" id="MobiDB-lite"/>
    </source>
</evidence>
<dbReference type="InterPro" id="IPR005119">
    <property type="entry name" value="LysR_subst-bd"/>
</dbReference>
<dbReference type="Pfam" id="PF03466">
    <property type="entry name" value="LysR_substrate"/>
    <property type="match status" value="1"/>
</dbReference>
<evidence type="ECO:0000259" key="6">
    <source>
        <dbReference type="PROSITE" id="PS50931"/>
    </source>
</evidence>
<comment type="similarity">
    <text evidence="1">Belongs to the LysR transcriptional regulatory family.</text>
</comment>
<dbReference type="InterPro" id="IPR000847">
    <property type="entry name" value="LysR_HTH_N"/>
</dbReference>
<protein>
    <submittedName>
        <fullName evidence="7">LysR substrate-binding domain-containing protein</fullName>
    </submittedName>
</protein>
<dbReference type="RefSeq" id="WP_379903244.1">
    <property type="nucleotide sequence ID" value="NZ_JBHRTR010000031.1"/>
</dbReference>
<dbReference type="Proteomes" id="UP001595528">
    <property type="component" value="Unassembled WGS sequence"/>
</dbReference>
<comment type="caution">
    <text evidence="7">The sequence shown here is derived from an EMBL/GenBank/DDBJ whole genome shotgun (WGS) entry which is preliminary data.</text>
</comment>
<accession>A0ABV7L3T6</accession>
<name>A0ABV7L3T6_9PROT</name>
<dbReference type="PANTHER" id="PTHR30579:SF7">
    <property type="entry name" value="HTH-TYPE TRANSCRIPTIONAL REGULATOR LRHA-RELATED"/>
    <property type="match status" value="1"/>
</dbReference>
<dbReference type="Gene3D" id="3.40.190.10">
    <property type="entry name" value="Periplasmic binding protein-like II"/>
    <property type="match status" value="2"/>
</dbReference>
<dbReference type="SUPFAM" id="SSF53850">
    <property type="entry name" value="Periplasmic binding protein-like II"/>
    <property type="match status" value="1"/>
</dbReference>
<evidence type="ECO:0000256" key="1">
    <source>
        <dbReference type="ARBA" id="ARBA00009437"/>
    </source>
</evidence>
<dbReference type="Pfam" id="PF00126">
    <property type="entry name" value="HTH_1"/>
    <property type="match status" value="1"/>
</dbReference>
<dbReference type="InterPro" id="IPR050176">
    <property type="entry name" value="LTTR"/>
</dbReference>
<evidence type="ECO:0000313" key="8">
    <source>
        <dbReference type="Proteomes" id="UP001595528"/>
    </source>
</evidence>